<reference evidence="1" key="1">
    <citation type="submission" date="2018-11" db="EMBL/GenBank/DDBJ databases">
        <authorList>
            <consortium name="Pathogen Informatics"/>
        </authorList>
    </citation>
    <scope>NUCLEOTIDE SEQUENCE</scope>
</reference>
<comment type="caution">
    <text evidence="1">The sequence shown here is derived from an EMBL/GenBank/DDBJ whole genome shotgun (WGS) entry which is preliminary data.</text>
</comment>
<accession>A0A3S5AGP7</accession>
<dbReference type="EMBL" id="CAAALY010097694">
    <property type="protein sequence ID" value="VEL28775.1"/>
    <property type="molecule type" value="Genomic_DNA"/>
</dbReference>
<name>A0A3S5AGP7_9PLAT</name>
<evidence type="ECO:0000313" key="1">
    <source>
        <dbReference type="EMBL" id="VEL28775.1"/>
    </source>
</evidence>
<gene>
    <name evidence="1" type="ORF">PXEA_LOCUS22215</name>
</gene>
<proteinExistence type="predicted"/>
<protein>
    <submittedName>
        <fullName evidence="1">Uncharacterized protein</fullName>
    </submittedName>
</protein>
<dbReference type="Proteomes" id="UP000784294">
    <property type="component" value="Unassembled WGS sequence"/>
</dbReference>
<dbReference type="OrthoDB" id="299997at2759"/>
<dbReference type="PANTHER" id="PTHR46478">
    <property type="entry name" value="VON WILLEBRAND FACTOR A DOMAIN-CONTAINING PROTEIN 3A"/>
    <property type="match status" value="1"/>
</dbReference>
<sequence length="83" mass="9018">MALENIDESSSHIGPNGIYLLTSGTPDQEGDLLISYVTEVLCGILDPRIHIVFFNVDEIALMNSLKPVPGAYLSITKTADTLR</sequence>
<keyword evidence="2" id="KW-1185">Reference proteome</keyword>
<dbReference type="PANTHER" id="PTHR46478:SF1">
    <property type="entry name" value="VON WILLEBRAND FACTOR A DOMAIN-CONTAINING PROTEIN 3A"/>
    <property type="match status" value="1"/>
</dbReference>
<organism evidence="1 2">
    <name type="scientific">Protopolystoma xenopodis</name>
    <dbReference type="NCBI Taxonomy" id="117903"/>
    <lineage>
        <taxon>Eukaryota</taxon>
        <taxon>Metazoa</taxon>
        <taxon>Spiralia</taxon>
        <taxon>Lophotrochozoa</taxon>
        <taxon>Platyhelminthes</taxon>
        <taxon>Monogenea</taxon>
        <taxon>Polyopisthocotylea</taxon>
        <taxon>Polystomatidea</taxon>
        <taxon>Polystomatidae</taxon>
        <taxon>Protopolystoma</taxon>
    </lineage>
</organism>
<dbReference type="AlphaFoldDB" id="A0A3S5AGP7"/>
<evidence type="ECO:0000313" key="2">
    <source>
        <dbReference type="Proteomes" id="UP000784294"/>
    </source>
</evidence>